<feature type="domain" description="HNH nuclease" evidence="1">
    <location>
        <begin position="129"/>
        <end position="162"/>
    </location>
</feature>
<evidence type="ECO:0000313" key="2">
    <source>
        <dbReference type="EMBL" id="MBM2357325.1"/>
    </source>
</evidence>
<evidence type="ECO:0000313" key="3">
    <source>
        <dbReference type="Proteomes" id="UP000809337"/>
    </source>
</evidence>
<dbReference type="Pfam" id="PF13392">
    <property type="entry name" value="HNH_3"/>
    <property type="match status" value="1"/>
</dbReference>
<sequence>MKGQRITYSDAELVFVEALHKLPRRDLHKAFVAWSGRTDVSQANLTELCKRKGWLTGRTGCFQPGQTPPNKGKKMPFNPNCAKTQFKKGQVPHTYRGPGHERIDSKDGYVVMIVAETNPWTGAKTRPVQKHRWLWEQQNGPVPEGMVLKCLDGDKTNTDPSNWEPIPLALLPRLNGRFGRGYDAAPAEIKPTLLATAKLEHAVRLKRQGRE</sequence>
<dbReference type="InterPro" id="IPR044925">
    <property type="entry name" value="His-Me_finger_sf"/>
</dbReference>
<comment type="caution">
    <text evidence="2">The sequence shown here is derived from an EMBL/GenBank/DDBJ whole genome shotgun (WGS) entry which is preliminary data.</text>
</comment>
<keyword evidence="2" id="KW-0540">Nuclease</keyword>
<protein>
    <submittedName>
        <fullName evidence="2">HNH endonuclease</fullName>
    </submittedName>
</protein>
<proteinExistence type="predicted"/>
<keyword evidence="2" id="KW-0255">Endonuclease</keyword>
<dbReference type="RefSeq" id="WP_231036031.1">
    <property type="nucleotide sequence ID" value="NZ_JAJNGX010000034.1"/>
</dbReference>
<accession>A0A9Q2RUS8</accession>
<dbReference type="EMBL" id="JAFBWN010000034">
    <property type="protein sequence ID" value="MBM2357325.1"/>
    <property type="molecule type" value="Genomic_DNA"/>
</dbReference>
<dbReference type="InterPro" id="IPR003615">
    <property type="entry name" value="HNH_nuc"/>
</dbReference>
<keyword evidence="2" id="KW-0378">Hydrolase</keyword>
<name>A0A9Q2RUS8_9RHOB</name>
<dbReference type="Proteomes" id="UP000809337">
    <property type="component" value="Unassembled WGS sequence"/>
</dbReference>
<evidence type="ECO:0000259" key="1">
    <source>
        <dbReference type="Pfam" id="PF13392"/>
    </source>
</evidence>
<dbReference type="GO" id="GO:0004519">
    <property type="term" value="F:endonuclease activity"/>
    <property type="evidence" value="ECO:0007669"/>
    <property type="project" value="UniProtKB-KW"/>
</dbReference>
<reference evidence="2" key="1">
    <citation type="submission" date="2021-01" db="EMBL/GenBank/DDBJ databases">
        <title>Diatom-associated Roseobacters Show Island Model of Population Structure.</title>
        <authorList>
            <person name="Qu L."/>
            <person name="Feng X."/>
            <person name="Chen Y."/>
            <person name="Li L."/>
            <person name="Wang X."/>
            <person name="Hu Z."/>
            <person name="Wang H."/>
            <person name="Luo H."/>
        </authorList>
    </citation>
    <scope>NUCLEOTIDE SEQUENCE</scope>
    <source>
        <strain evidence="2">SM26-45</strain>
    </source>
</reference>
<dbReference type="AlphaFoldDB" id="A0A9Q2RUS8"/>
<dbReference type="SUPFAM" id="SSF54060">
    <property type="entry name" value="His-Me finger endonucleases"/>
    <property type="match status" value="1"/>
</dbReference>
<gene>
    <name evidence="2" type="ORF">JQX14_22505</name>
</gene>
<organism evidence="2 3">
    <name type="scientific">Pseudosulfitobacter pseudonitzschiae</name>
    <dbReference type="NCBI Taxonomy" id="1402135"/>
    <lineage>
        <taxon>Bacteria</taxon>
        <taxon>Pseudomonadati</taxon>
        <taxon>Pseudomonadota</taxon>
        <taxon>Alphaproteobacteria</taxon>
        <taxon>Rhodobacterales</taxon>
        <taxon>Roseobacteraceae</taxon>
        <taxon>Pseudosulfitobacter</taxon>
    </lineage>
</organism>